<dbReference type="EMBL" id="CP015163">
    <property type="protein sequence ID" value="AXB46261.1"/>
    <property type="molecule type" value="Genomic_DNA"/>
</dbReference>
<keyword evidence="5 7" id="KW-1133">Transmembrane helix</keyword>
<dbReference type="Gene3D" id="1.10.3720.10">
    <property type="entry name" value="MetI-like"/>
    <property type="match status" value="1"/>
</dbReference>
<dbReference type="Proteomes" id="UP000250434">
    <property type="component" value="Chromosome"/>
</dbReference>
<dbReference type="Pfam" id="PF00528">
    <property type="entry name" value="BPD_transp_1"/>
    <property type="match status" value="1"/>
</dbReference>
<dbReference type="GO" id="GO:0022857">
    <property type="term" value="F:transmembrane transporter activity"/>
    <property type="evidence" value="ECO:0007669"/>
    <property type="project" value="InterPro"/>
</dbReference>
<dbReference type="GO" id="GO:0043190">
    <property type="term" value="C:ATP-binding cassette (ABC) transporter complex"/>
    <property type="evidence" value="ECO:0007669"/>
    <property type="project" value="InterPro"/>
</dbReference>
<dbReference type="SUPFAM" id="SSF161098">
    <property type="entry name" value="MetI-like"/>
    <property type="match status" value="1"/>
</dbReference>
<reference evidence="9 10" key="1">
    <citation type="submission" date="2016-04" db="EMBL/GenBank/DDBJ databases">
        <title>Complete genome sequence and analysis of deep-sea sediment isolate, Amycolatopsis sp. WP1.</title>
        <authorList>
            <person name="Wang H."/>
            <person name="Chen S."/>
            <person name="Wu Q."/>
        </authorList>
    </citation>
    <scope>NUCLEOTIDE SEQUENCE [LARGE SCALE GENOMIC DNA]</scope>
    <source>
        <strain evidence="9 10">WP1</strain>
    </source>
</reference>
<feature type="transmembrane region" description="Helical" evidence="7">
    <location>
        <begin position="60"/>
        <end position="89"/>
    </location>
</feature>
<keyword evidence="6 7" id="KW-0472">Membrane</keyword>
<evidence type="ECO:0000259" key="8">
    <source>
        <dbReference type="PROSITE" id="PS50928"/>
    </source>
</evidence>
<evidence type="ECO:0000256" key="5">
    <source>
        <dbReference type="ARBA" id="ARBA00022989"/>
    </source>
</evidence>
<dbReference type="NCBIfam" id="TIGR01726">
    <property type="entry name" value="HEQRo_perm_3TM"/>
    <property type="match status" value="1"/>
</dbReference>
<evidence type="ECO:0000256" key="4">
    <source>
        <dbReference type="ARBA" id="ARBA00022692"/>
    </source>
</evidence>
<dbReference type="InterPro" id="IPR035906">
    <property type="entry name" value="MetI-like_sf"/>
</dbReference>
<dbReference type="PANTHER" id="PTHR30614">
    <property type="entry name" value="MEMBRANE COMPONENT OF AMINO ACID ABC TRANSPORTER"/>
    <property type="match status" value="1"/>
</dbReference>
<dbReference type="RefSeq" id="WP_113695314.1">
    <property type="nucleotide sequence ID" value="NZ_CP015163.1"/>
</dbReference>
<sequence>MNALFDEPGPRARRRIRIATVVSALAGAVLFALAVRQFAVNGELDWKKWAPYTQWPNWRYLLTALGQTLLAAALSAGIGGLAGLLLAVARVSRNVVVSGLARAYLETVRVIPAVLLIYMVLFVLPSLGLDLPLLWKLVVPLAVSSSAQFGEIFRAGILSLDRGQGEAAAALGLRTGQSMRLVILPQAVRRVVPSLVSQTGGVLKDTSLGFFVSYAELLFSGKVLIGYYQNQLLIQTYLVIGAIYFTANYALSRFARWLERRRDVPVIRTGHPRAITLGSVE</sequence>
<feature type="transmembrane region" description="Helical" evidence="7">
    <location>
        <begin position="110"/>
        <end position="127"/>
    </location>
</feature>
<dbReference type="OrthoDB" id="4543034at2"/>
<dbReference type="GO" id="GO:0006865">
    <property type="term" value="P:amino acid transport"/>
    <property type="evidence" value="ECO:0007669"/>
    <property type="project" value="TreeGrafter"/>
</dbReference>
<dbReference type="PANTHER" id="PTHR30614:SF21">
    <property type="entry name" value="AMINO ACID ABC TRANSPORTER PERMEASE"/>
    <property type="match status" value="1"/>
</dbReference>
<evidence type="ECO:0000256" key="6">
    <source>
        <dbReference type="ARBA" id="ARBA00023136"/>
    </source>
</evidence>
<keyword evidence="2 7" id="KW-0813">Transport</keyword>
<evidence type="ECO:0000313" key="10">
    <source>
        <dbReference type="Proteomes" id="UP000250434"/>
    </source>
</evidence>
<dbReference type="PROSITE" id="PS50928">
    <property type="entry name" value="ABC_TM1"/>
    <property type="match status" value="1"/>
</dbReference>
<evidence type="ECO:0000256" key="7">
    <source>
        <dbReference type="RuleBase" id="RU363032"/>
    </source>
</evidence>
<comment type="subcellular location">
    <subcellularLocation>
        <location evidence="1 7">Cell membrane</location>
        <topology evidence="1 7">Multi-pass membrane protein</topology>
    </subcellularLocation>
</comment>
<keyword evidence="4 7" id="KW-0812">Transmembrane</keyword>
<dbReference type="InterPro" id="IPR043429">
    <property type="entry name" value="ArtM/GltK/GlnP/TcyL/YhdX-like"/>
</dbReference>
<organism evidence="9 10">
    <name type="scientific">Amycolatopsis albispora</name>
    <dbReference type="NCBI Taxonomy" id="1804986"/>
    <lineage>
        <taxon>Bacteria</taxon>
        <taxon>Bacillati</taxon>
        <taxon>Actinomycetota</taxon>
        <taxon>Actinomycetes</taxon>
        <taxon>Pseudonocardiales</taxon>
        <taxon>Pseudonocardiaceae</taxon>
        <taxon>Amycolatopsis</taxon>
    </lineage>
</organism>
<protein>
    <submittedName>
        <fullName evidence="9">Amino acid ABC transporter permease</fullName>
    </submittedName>
</protein>
<feature type="transmembrane region" description="Helical" evidence="7">
    <location>
        <begin position="234"/>
        <end position="252"/>
    </location>
</feature>
<keyword evidence="10" id="KW-1185">Reference proteome</keyword>
<proteinExistence type="inferred from homology"/>
<evidence type="ECO:0000256" key="2">
    <source>
        <dbReference type="ARBA" id="ARBA00022448"/>
    </source>
</evidence>
<accession>A0A344LDY7</accession>
<evidence type="ECO:0000313" key="9">
    <source>
        <dbReference type="EMBL" id="AXB46261.1"/>
    </source>
</evidence>
<dbReference type="KEGG" id="aab:A4R43_30515"/>
<evidence type="ECO:0000256" key="1">
    <source>
        <dbReference type="ARBA" id="ARBA00004651"/>
    </source>
</evidence>
<feature type="domain" description="ABC transmembrane type-1" evidence="8">
    <location>
        <begin position="65"/>
        <end position="255"/>
    </location>
</feature>
<comment type="similarity">
    <text evidence="7">Belongs to the binding-protein-dependent transport system permease family.</text>
</comment>
<evidence type="ECO:0000256" key="3">
    <source>
        <dbReference type="ARBA" id="ARBA00022475"/>
    </source>
</evidence>
<dbReference type="InterPro" id="IPR010065">
    <property type="entry name" value="AA_ABC_transptr_permease_3TM"/>
</dbReference>
<dbReference type="AlphaFoldDB" id="A0A344LDY7"/>
<dbReference type="InterPro" id="IPR000515">
    <property type="entry name" value="MetI-like"/>
</dbReference>
<feature type="transmembrane region" description="Helical" evidence="7">
    <location>
        <begin position="21"/>
        <end position="40"/>
    </location>
</feature>
<gene>
    <name evidence="9" type="ORF">A4R43_30515</name>
</gene>
<dbReference type="CDD" id="cd06261">
    <property type="entry name" value="TM_PBP2"/>
    <property type="match status" value="1"/>
</dbReference>
<name>A0A344LDY7_9PSEU</name>
<keyword evidence="3" id="KW-1003">Cell membrane</keyword>